<evidence type="ECO:0000256" key="3">
    <source>
        <dbReference type="ARBA" id="ARBA00023163"/>
    </source>
</evidence>
<keyword evidence="2 4" id="KW-0238">DNA-binding</keyword>
<dbReference type="SUPFAM" id="SSF48498">
    <property type="entry name" value="Tetracyclin repressor-like, C-terminal domain"/>
    <property type="match status" value="1"/>
</dbReference>
<dbReference type="InterPro" id="IPR036271">
    <property type="entry name" value="Tet_transcr_reg_TetR-rel_C_sf"/>
</dbReference>
<dbReference type="RefSeq" id="WP_344294272.1">
    <property type="nucleotide sequence ID" value="NZ_BAAANJ010000004.1"/>
</dbReference>
<comment type="caution">
    <text evidence="6">The sequence shown here is derived from an EMBL/GenBank/DDBJ whole genome shotgun (WGS) entry which is preliminary data.</text>
</comment>
<keyword evidence="1" id="KW-0805">Transcription regulation</keyword>
<dbReference type="PROSITE" id="PS50977">
    <property type="entry name" value="HTH_TETR_2"/>
    <property type="match status" value="1"/>
</dbReference>
<protein>
    <recommendedName>
        <fullName evidence="5">HTH tetR-type domain-containing protein</fullName>
    </recommendedName>
</protein>
<organism evidence="6 7">
    <name type="scientific">Agromyces neolithicus</name>
    <dbReference type="NCBI Taxonomy" id="269420"/>
    <lineage>
        <taxon>Bacteria</taxon>
        <taxon>Bacillati</taxon>
        <taxon>Actinomycetota</taxon>
        <taxon>Actinomycetes</taxon>
        <taxon>Micrococcales</taxon>
        <taxon>Microbacteriaceae</taxon>
        <taxon>Agromyces</taxon>
    </lineage>
</organism>
<sequence>MAATRERALEAAVELLGTEGIRALSHARVDTRAGLPAGSTSNWFRTRRSLLAGIVEWIAVNERAEFDPALMPMPTDAEALIAVLTAVLELQTGQHAARTRARYALFLELAADPDLGEPHRRQRREVERLAEQLVTAAGVPEPVPSARALMALSDGLVFHRLTIDPTLDLRPPIERAVRALVNH</sequence>
<evidence type="ECO:0000256" key="1">
    <source>
        <dbReference type="ARBA" id="ARBA00023015"/>
    </source>
</evidence>
<dbReference type="Proteomes" id="UP001500002">
    <property type="component" value="Unassembled WGS sequence"/>
</dbReference>
<dbReference type="EMBL" id="BAAANJ010000004">
    <property type="protein sequence ID" value="GAA1804724.1"/>
    <property type="molecule type" value="Genomic_DNA"/>
</dbReference>
<keyword evidence="7" id="KW-1185">Reference proteome</keyword>
<gene>
    <name evidence="6" type="ORF">GCM10009749_11060</name>
</gene>
<dbReference type="PANTHER" id="PTHR47506:SF6">
    <property type="entry name" value="HTH-TYPE TRANSCRIPTIONAL REPRESSOR NEMR"/>
    <property type="match status" value="1"/>
</dbReference>
<dbReference type="InterPro" id="IPR041583">
    <property type="entry name" value="TetR_C_31"/>
</dbReference>
<dbReference type="SUPFAM" id="SSF46689">
    <property type="entry name" value="Homeodomain-like"/>
    <property type="match status" value="1"/>
</dbReference>
<dbReference type="PANTHER" id="PTHR47506">
    <property type="entry name" value="TRANSCRIPTIONAL REGULATORY PROTEIN"/>
    <property type="match status" value="1"/>
</dbReference>
<evidence type="ECO:0000259" key="5">
    <source>
        <dbReference type="PROSITE" id="PS50977"/>
    </source>
</evidence>
<evidence type="ECO:0000313" key="7">
    <source>
        <dbReference type="Proteomes" id="UP001500002"/>
    </source>
</evidence>
<accession>A0ABN2LZS7</accession>
<feature type="domain" description="HTH tetR-type" evidence="5">
    <location>
        <begin position="2"/>
        <end position="62"/>
    </location>
</feature>
<proteinExistence type="predicted"/>
<evidence type="ECO:0000313" key="6">
    <source>
        <dbReference type="EMBL" id="GAA1804724.1"/>
    </source>
</evidence>
<dbReference type="Gene3D" id="1.10.357.10">
    <property type="entry name" value="Tetracycline Repressor, domain 2"/>
    <property type="match status" value="1"/>
</dbReference>
<feature type="DNA-binding region" description="H-T-H motif" evidence="4">
    <location>
        <begin position="25"/>
        <end position="44"/>
    </location>
</feature>
<dbReference type="InterPro" id="IPR001647">
    <property type="entry name" value="HTH_TetR"/>
</dbReference>
<reference evidence="6 7" key="1">
    <citation type="journal article" date="2019" name="Int. J. Syst. Evol. Microbiol.">
        <title>The Global Catalogue of Microorganisms (GCM) 10K type strain sequencing project: providing services to taxonomists for standard genome sequencing and annotation.</title>
        <authorList>
            <consortium name="The Broad Institute Genomics Platform"/>
            <consortium name="The Broad Institute Genome Sequencing Center for Infectious Disease"/>
            <person name="Wu L."/>
            <person name="Ma J."/>
        </authorList>
    </citation>
    <scope>NUCLEOTIDE SEQUENCE [LARGE SCALE GENOMIC DNA]</scope>
    <source>
        <strain evidence="6 7">JCM 14322</strain>
    </source>
</reference>
<evidence type="ECO:0000256" key="2">
    <source>
        <dbReference type="ARBA" id="ARBA00023125"/>
    </source>
</evidence>
<keyword evidence="3" id="KW-0804">Transcription</keyword>
<evidence type="ECO:0000256" key="4">
    <source>
        <dbReference type="PROSITE-ProRule" id="PRU00335"/>
    </source>
</evidence>
<name>A0ABN2LZS7_9MICO</name>
<dbReference type="InterPro" id="IPR009057">
    <property type="entry name" value="Homeodomain-like_sf"/>
</dbReference>
<dbReference type="Pfam" id="PF17940">
    <property type="entry name" value="TetR_C_31"/>
    <property type="match status" value="1"/>
</dbReference>